<sequence>MDVFICAPEPLKDPAYDYIDCDDAFGKVDVVMLLRVQHERHEHRMNMTQEEYLANYGLSKTRYAEMKDHAIIMHPAPFNRGWEIDTDLVESPKSRIFKQMENGVYARMAVIERALDRA</sequence>
<dbReference type="EMBL" id="VSSQ01089487">
    <property type="protein sequence ID" value="MPN35711.1"/>
    <property type="molecule type" value="Genomic_DNA"/>
</dbReference>
<dbReference type="InterPro" id="IPR006131">
    <property type="entry name" value="Asp_carbamoyltransf_Asp/Orn-bd"/>
</dbReference>
<dbReference type="Gene3D" id="3.40.50.1370">
    <property type="entry name" value="Aspartate/ornithine carbamoyltransferase"/>
    <property type="match status" value="2"/>
</dbReference>
<reference evidence="3" key="1">
    <citation type="submission" date="2019-08" db="EMBL/GenBank/DDBJ databases">
        <authorList>
            <person name="Kucharzyk K."/>
            <person name="Murdoch R.W."/>
            <person name="Higgins S."/>
            <person name="Loffler F."/>
        </authorList>
    </citation>
    <scope>NUCLEOTIDE SEQUENCE</scope>
</reference>
<dbReference type="PRINTS" id="PR00101">
    <property type="entry name" value="ATCASE"/>
</dbReference>
<dbReference type="PRINTS" id="PR00100">
    <property type="entry name" value="AOTCASE"/>
</dbReference>
<dbReference type="InterPro" id="IPR006130">
    <property type="entry name" value="Asp/Orn_carbamoylTrfase"/>
</dbReference>
<organism evidence="3">
    <name type="scientific">bioreactor metagenome</name>
    <dbReference type="NCBI Taxonomy" id="1076179"/>
    <lineage>
        <taxon>unclassified sequences</taxon>
        <taxon>metagenomes</taxon>
        <taxon>ecological metagenomes</taxon>
    </lineage>
</organism>
<dbReference type="PANTHER" id="PTHR45753:SF6">
    <property type="entry name" value="ASPARTATE CARBAMOYLTRANSFERASE"/>
    <property type="match status" value="1"/>
</dbReference>
<dbReference type="Pfam" id="PF00185">
    <property type="entry name" value="OTCace"/>
    <property type="match status" value="1"/>
</dbReference>
<gene>
    <name evidence="3" type="primary">pyrB_44</name>
    <name evidence="3" type="ORF">SDC9_183209</name>
</gene>
<dbReference type="EC" id="2.1.3.2" evidence="3"/>
<protein>
    <submittedName>
        <fullName evidence="3">Aspartate carbamoyltransferase</fullName>
        <ecNumber evidence="3">2.1.3.2</ecNumber>
    </submittedName>
</protein>
<feature type="domain" description="Aspartate/ornithine carbamoyltransferase Asp/Orn-binding" evidence="2">
    <location>
        <begin position="20"/>
        <end position="112"/>
    </location>
</feature>
<accession>A0A645H9M1</accession>
<dbReference type="GO" id="GO:0006520">
    <property type="term" value="P:amino acid metabolic process"/>
    <property type="evidence" value="ECO:0007669"/>
    <property type="project" value="InterPro"/>
</dbReference>
<evidence type="ECO:0000259" key="2">
    <source>
        <dbReference type="Pfam" id="PF00185"/>
    </source>
</evidence>
<evidence type="ECO:0000313" key="3">
    <source>
        <dbReference type="EMBL" id="MPN35711.1"/>
    </source>
</evidence>
<dbReference type="PANTHER" id="PTHR45753">
    <property type="entry name" value="ORNITHINE CARBAMOYLTRANSFERASE, MITOCHONDRIAL"/>
    <property type="match status" value="1"/>
</dbReference>
<name>A0A645H9M1_9ZZZZ</name>
<dbReference type="GO" id="GO:0016597">
    <property type="term" value="F:amino acid binding"/>
    <property type="evidence" value="ECO:0007669"/>
    <property type="project" value="InterPro"/>
</dbReference>
<dbReference type="SUPFAM" id="SSF53671">
    <property type="entry name" value="Aspartate/ornithine carbamoyltransferase"/>
    <property type="match status" value="1"/>
</dbReference>
<proteinExistence type="predicted"/>
<dbReference type="GO" id="GO:0044205">
    <property type="term" value="P:'de novo' UMP biosynthetic process"/>
    <property type="evidence" value="ECO:0007669"/>
    <property type="project" value="UniProtKB-UniPathway"/>
</dbReference>
<dbReference type="GO" id="GO:0005829">
    <property type="term" value="C:cytosol"/>
    <property type="evidence" value="ECO:0007669"/>
    <property type="project" value="TreeGrafter"/>
</dbReference>
<evidence type="ECO:0000256" key="1">
    <source>
        <dbReference type="ARBA" id="ARBA00022679"/>
    </source>
</evidence>
<dbReference type="AlphaFoldDB" id="A0A645H9M1"/>
<comment type="caution">
    <text evidence="3">The sequence shown here is derived from an EMBL/GenBank/DDBJ whole genome shotgun (WGS) entry which is preliminary data.</text>
</comment>
<dbReference type="InterPro" id="IPR036901">
    <property type="entry name" value="Asp/Orn_carbamoylTrfase_sf"/>
</dbReference>
<dbReference type="UniPathway" id="UPA00070">
    <property type="reaction ID" value="UER00116"/>
</dbReference>
<dbReference type="GO" id="GO:0004070">
    <property type="term" value="F:aspartate carbamoyltransferase activity"/>
    <property type="evidence" value="ECO:0007669"/>
    <property type="project" value="UniProtKB-EC"/>
</dbReference>
<keyword evidence="1 3" id="KW-0808">Transferase</keyword>